<sequence length="67" mass="7733">MTARVLFPIQQSNFHSTLKETAKNFYFSLSYIPKKYGHCVSMDRVAYSFLPKTFSVNTIALFSFVVN</sequence>
<evidence type="ECO:0000313" key="2">
    <source>
        <dbReference type="Proteomes" id="UP000386466"/>
    </source>
</evidence>
<proteinExistence type="predicted"/>
<keyword evidence="2" id="KW-1185">Reference proteome</keyword>
<dbReference type="AlphaFoldDB" id="A0A485PT51"/>
<accession>A0A485PT51</accession>
<reference evidence="1 2" key="1">
    <citation type="submission" date="2019-01" db="EMBL/GenBank/DDBJ databases">
        <authorList>
            <person name="Alioto T."/>
            <person name="Alioto T."/>
        </authorList>
    </citation>
    <scope>NUCLEOTIDE SEQUENCE [LARGE SCALE GENOMIC DNA]</scope>
</reference>
<evidence type="ECO:0000313" key="1">
    <source>
        <dbReference type="EMBL" id="VFV47588.1"/>
    </source>
</evidence>
<protein>
    <submittedName>
        <fullName evidence="1">Uncharacterized protein</fullName>
    </submittedName>
</protein>
<name>A0A485PT51_LYNPA</name>
<gene>
    <name evidence="1" type="ORF">LYPA_23C021492</name>
</gene>
<organism evidence="1 2">
    <name type="scientific">Lynx pardinus</name>
    <name type="common">Iberian lynx</name>
    <name type="synonym">Felis pardina</name>
    <dbReference type="NCBI Taxonomy" id="191816"/>
    <lineage>
        <taxon>Eukaryota</taxon>
        <taxon>Metazoa</taxon>
        <taxon>Chordata</taxon>
        <taxon>Craniata</taxon>
        <taxon>Vertebrata</taxon>
        <taxon>Euteleostomi</taxon>
        <taxon>Mammalia</taxon>
        <taxon>Eutheria</taxon>
        <taxon>Laurasiatheria</taxon>
        <taxon>Carnivora</taxon>
        <taxon>Feliformia</taxon>
        <taxon>Felidae</taxon>
        <taxon>Felinae</taxon>
        <taxon>Lynx</taxon>
    </lineage>
</organism>
<dbReference type="Proteomes" id="UP000386466">
    <property type="component" value="Unassembled WGS sequence"/>
</dbReference>
<dbReference type="EMBL" id="CAAGRJ010040873">
    <property type="protein sequence ID" value="VFV47588.1"/>
    <property type="molecule type" value="Genomic_DNA"/>
</dbReference>